<dbReference type="InterPro" id="IPR002173">
    <property type="entry name" value="Carboh/pur_kinase_PfkB_CS"/>
</dbReference>
<proteinExistence type="predicted"/>
<dbReference type="SUPFAM" id="SSF53613">
    <property type="entry name" value="Ribokinase-like"/>
    <property type="match status" value="1"/>
</dbReference>
<dbReference type="Proteomes" id="UP000824024">
    <property type="component" value="Unassembled WGS sequence"/>
</dbReference>
<reference evidence="4" key="2">
    <citation type="submission" date="2021-04" db="EMBL/GenBank/DDBJ databases">
        <authorList>
            <person name="Gilroy R."/>
        </authorList>
    </citation>
    <scope>NUCLEOTIDE SEQUENCE</scope>
    <source>
        <strain evidence="4">CHK192-9172</strain>
    </source>
</reference>
<dbReference type="Pfam" id="PF00294">
    <property type="entry name" value="PfkB"/>
    <property type="match status" value="1"/>
</dbReference>
<gene>
    <name evidence="4" type="ORF">IAA08_02525</name>
</gene>
<dbReference type="AlphaFoldDB" id="A0A9D2D1J2"/>
<evidence type="ECO:0000313" key="4">
    <source>
        <dbReference type="EMBL" id="HIZ06794.1"/>
    </source>
</evidence>
<dbReference type="PANTHER" id="PTHR10584:SF167">
    <property type="entry name" value="PFKB DOMAIN PROTEIN"/>
    <property type="match status" value="1"/>
</dbReference>
<evidence type="ECO:0000256" key="2">
    <source>
        <dbReference type="ARBA" id="ARBA00022777"/>
    </source>
</evidence>
<dbReference type="Gene3D" id="3.40.1190.20">
    <property type="match status" value="1"/>
</dbReference>
<keyword evidence="2 4" id="KW-0418">Kinase</keyword>
<reference evidence="4" key="1">
    <citation type="journal article" date="2021" name="PeerJ">
        <title>Extensive microbial diversity within the chicken gut microbiome revealed by metagenomics and culture.</title>
        <authorList>
            <person name="Gilroy R."/>
            <person name="Ravi A."/>
            <person name="Getino M."/>
            <person name="Pursley I."/>
            <person name="Horton D.L."/>
            <person name="Alikhan N.F."/>
            <person name="Baker D."/>
            <person name="Gharbi K."/>
            <person name="Hall N."/>
            <person name="Watson M."/>
            <person name="Adriaenssens E.M."/>
            <person name="Foster-Nyarko E."/>
            <person name="Jarju S."/>
            <person name="Secka A."/>
            <person name="Antonio M."/>
            <person name="Oren A."/>
            <person name="Chaudhuri R.R."/>
            <person name="La Ragione R."/>
            <person name="Hildebrand F."/>
            <person name="Pallen M.J."/>
        </authorList>
    </citation>
    <scope>NUCLEOTIDE SEQUENCE</scope>
    <source>
        <strain evidence="4">CHK192-9172</strain>
    </source>
</reference>
<sequence>MDASASRPSEMKNRMYLLDKTLGETDIFIPSTEEVQLLTGETDIMKMMECFAKYPLKVFGIKMGESGCILTDFRKIWKAGCFHVFPVVDTTGAGDSFMGGFLCEYLKTRNIPQSALFASGVSAHTISALGATSAVPDYDTVKAFVEKYGNTVKIEEKEWKTH</sequence>
<keyword evidence="1" id="KW-0808">Transferase</keyword>
<protein>
    <submittedName>
        <fullName evidence="4">Carbohydrate kinase family protein</fullName>
    </submittedName>
</protein>
<dbReference type="InterPro" id="IPR011611">
    <property type="entry name" value="PfkB_dom"/>
</dbReference>
<comment type="caution">
    <text evidence="4">The sequence shown here is derived from an EMBL/GenBank/DDBJ whole genome shotgun (WGS) entry which is preliminary data.</text>
</comment>
<dbReference type="InterPro" id="IPR029056">
    <property type="entry name" value="Ribokinase-like"/>
</dbReference>
<dbReference type="EMBL" id="DXCH01000067">
    <property type="protein sequence ID" value="HIZ06794.1"/>
    <property type="molecule type" value="Genomic_DNA"/>
</dbReference>
<feature type="domain" description="Carbohydrate kinase PfkB" evidence="3">
    <location>
        <begin position="18"/>
        <end position="136"/>
    </location>
</feature>
<organism evidence="4 5">
    <name type="scientific">Candidatus Eubacterium avistercoris</name>
    <dbReference type="NCBI Taxonomy" id="2838567"/>
    <lineage>
        <taxon>Bacteria</taxon>
        <taxon>Bacillati</taxon>
        <taxon>Bacillota</taxon>
        <taxon>Clostridia</taxon>
        <taxon>Eubacteriales</taxon>
        <taxon>Eubacteriaceae</taxon>
        <taxon>Eubacterium</taxon>
    </lineage>
</organism>
<dbReference type="PANTHER" id="PTHR10584">
    <property type="entry name" value="SUGAR KINASE"/>
    <property type="match status" value="1"/>
</dbReference>
<dbReference type="GO" id="GO:0016301">
    <property type="term" value="F:kinase activity"/>
    <property type="evidence" value="ECO:0007669"/>
    <property type="project" value="UniProtKB-KW"/>
</dbReference>
<dbReference type="PROSITE" id="PS00584">
    <property type="entry name" value="PFKB_KINASES_2"/>
    <property type="match status" value="1"/>
</dbReference>
<evidence type="ECO:0000313" key="5">
    <source>
        <dbReference type="Proteomes" id="UP000824024"/>
    </source>
</evidence>
<accession>A0A9D2D1J2</accession>
<evidence type="ECO:0000256" key="1">
    <source>
        <dbReference type="ARBA" id="ARBA00022679"/>
    </source>
</evidence>
<evidence type="ECO:0000259" key="3">
    <source>
        <dbReference type="Pfam" id="PF00294"/>
    </source>
</evidence>
<name>A0A9D2D1J2_9FIRM</name>